<organism evidence="13 14">
    <name type="scientific">Mollisia scopiformis</name>
    <name type="common">Conifer needle endophyte fungus</name>
    <name type="synonym">Phialocephala scopiformis</name>
    <dbReference type="NCBI Taxonomy" id="149040"/>
    <lineage>
        <taxon>Eukaryota</taxon>
        <taxon>Fungi</taxon>
        <taxon>Dikarya</taxon>
        <taxon>Ascomycota</taxon>
        <taxon>Pezizomycotina</taxon>
        <taxon>Leotiomycetes</taxon>
        <taxon>Helotiales</taxon>
        <taxon>Mollisiaceae</taxon>
        <taxon>Mollisia</taxon>
    </lineage>
</organism>
<dbReference type="AlphaFoldDB" id="A0A132B7M7"/>
<keyword evidence="6" id="KW-0256">Endoplasmic reticulum</keyword>
<dbReference type="GO" id="GO:0071555">
    <property type="term" value="P:cell wall organization"/>
    <property type="evidence" value="ECO:0007669"/>
    <property type="project" value="UniProtKB-KW"/>
</dbReference>
<evidence type="ECO:0000313" key="13">
    <source>
        <dbReference type="EMBL" id="KUJ07687.1"/>
    </source>
</evidence>
<feature type="transmembrane region" description="Helical" evidence="10">
    <location>
        <begin position="252"/>
        <end position="276"/>
    </location>
</feature>
<sequence length="296" mass="31781">MRLSVVALAAAAVSVEAFKDTSPFILFSNSPLPANFQDVSTSQLQSKAQVMGSAKKFLSSCPSQIYYVVSQPGVSFNDLSSSAPHLKNALSNPGVHSRFTVSEAVGLNATDADDLEAYIQSHCGAAKADVSDVKSALSQRTGTQASSVIVREKYAAIPSDVVGRAAMVVDADSSLYPVLNELPKGYKYTFIYTTSPALAQESDHSETIRYEAAFDEVLHMDLKRNLQARKDNTTVADSRPLFEKYQFFNPGLFMGLLVGLLLISILGVGMSALGSLQVSYGAFDKEMGPAAQKKQQ</sequence>
<protein>
    <recommendedName>
        <fullName evidence="3">Protein BIG1</fullName>
    </recommendedName>
</protein>
<keyword evidence="5 11" id="KW-0732">Signal</keyword>
<dbReference type="KEGG" id="psco:LY89DRAFT_691437"/>
<evidence type="ECO:0000256" key="6">
    <source>
        <dbReference type="ARBA" id="ARBA00022824"/>
    </source>
</evidence>
<name>A0A132B7M7_MOLSC</name>
<dbReference type="InParanoid" id="A0A132B7M7"/>
<dbReference type="InterPro" id="IPR037654">
    <property type="entry name" value="Big1"/>
</dbReference>
<gene>
    <name evidence="13" type="ORF">LY89DRAFT_691437</name>
</gene>
<dbReference type="GO" id="GO:0006078">
    <property type="term" value="P:(1-&gt;6)-beta-D-glucan biosynthetic process"/>
    <property type="evidence" value="ECO:0007669"/>
    <property type="project" value="TreeGrafter"/>
</dbReference>
<comment type="similarity">
    <text evidence="2">Belongs to the BIG1 family.</text>
</comment>
<dbReference type="RefSeq" id="XP_018062042.1">
    <property type="nucleotide sequence ID" value="XM_018216322.1"/>
</dbReference>
<evidence type="ECO:0000256" key="3">
    <source>
        <dbReference type="ARBA" id="ARBA00022089"/>
    </source>
</evidence>
<keyword evidence="14" id="KW-1185">Reference proteome</keyword>
<evidence type="ECO:0000256" key="11">
    <source>
        <dbReference type="SAM" id="SignalP"/>
    </source>
</evidence>
<feature type="domain" description="V-type proton ATPase subunit S1/VOA1 transmembrane" evidence="12">
    <location>
        <begin position="246"/>
        <end position="285"/>
    </location>
</feature>
<dbReference type="Proteomes" id="UP000070700">
    <property type="component" value="Unassembled WGS sequence"/>
</dbReference>
<dbReference type="PANTHER" id="PTHR28285:SF1">
    <property type="entry name" value="PROTEIN BIG1"/>
    <property type="match status" value="1"/>
</dbReference>
<feature type="signal peptide" evidence="11">
    <location>
        <begin position="1"/>
        <end position="17"/>
    </location>
</feature>
<evidence type="ECO:0000256" key="2">
    <source>
        <dbReference type="ARBA" id="ARBA00008203"/>
    </source>
</evidence>
<dbReference type="PANTHER" id="PTHR28285">
    <property type="entry name" value="PROTEIN BIG1"/>
    <property type="match status" value="1"/>
</dbReference>
<keyword evidence="9" id="KW-0961">Cell wall biogenesis/degradation</keyword>
<evidence type="ECO:0000256" key="9">
    <source>
        <dbReference type="ARBA" id="ARBA00023316"/>
    </source>
</evidence>
<dbReference type="GO" id="GO:0009272">
    <property type="term" value="P:fungal-type cell wall biogenesis"/>
    <property type="evidence" value="ECO:0007669"/>
    <property type="project" value="TreeGrafter"/>
</dbReference>
<keyword evidence="8 10" id="KW-0472">Membrane</keyword>
<evidence type="ECO:0000256" key="10">
    <source>
        <dbReference type="SAM" id="Phobius"/>
    </source>
</evidence>
<evidence type="ECO:0000256" key="8">
    <source>
        <dbReference type="ARBA" id="ARBA00023136"/>
    </source>
</evidence>
<comment type="subcellular location">
    <subcellularLocation>
        <location evidence="1">Endoplasmic reticulum membrane</location>
        <topology evidence="1">Single-pass type I membrane protein</topology>
    </subcellularLocation>
</comment>
<keyword evidence="4 10" id="KW-0812">Transmembrane</keyword>
<keyword evidence="7 10" id="KW-1133">Transmembrane helix</keyword>
<dbReference type="STRING" id="149040.A0A132B7M7"/>
<accession>A0A132B7M7</accession>
<dbReference type="GeneID" id="28826048"/>
<evidence type="ECO:0000259" key="12">
    <source>
        <dbReference type="Pfam" id="PF20520"/>
    </source>
</evidence>
<feature type="chain" id="PRO_5007287951" description="Protein BIG1" evidence="11">
    <location>
        <begin position="18"/>
        <end position="296"/>
    </location>
</feature>
<evidence type="ECO:0000256" key="1">
    <source>
        <dbReference type="ARBA" id="ARBA00004115"/>
    </source>
</evidence>
<evidence type="ECO:0000256" key="7">
    <source>
        <dbReference type="ARBA" id="ARBA00022989"/>
    </source>
</evidence>
<dbReference type="EMBL" id="KQ947438">
    <property type="protein sequence ID" value="KUJ07687.1"/>
    <property type="molecule type" value="Genomic_DNA"/>
</dbReference>
<dbReference type="Pfam" id="PF20520">
    <property type="entry name" value="Ac45-VOA1_TM"/>
    <property type="match status" value="1"/>
</dbReference>
<reference evidence="13 14" key="1">
    <citation type="submission" date="2015-10" db="EMBL/GenBank/DDBJ databases">
        <title>Full genome of DAOMC 229536 Phialocephala scopiformis, a fungal endophyte of spruce producing the potent anti-insectan compound rugulosin.</title>
        <authorList>
            <consortium name="DOE Joint Genome Institute"/>
            <person name="Walker A.K."/>
            <person name="Frasz S.L."/>
            <person name="Seifert K.A."/>
            <person name="Miller J.D."/>
            <person name="Mondo S.J."/>
            <person name="Labutti K."/>
            <person name="Lipzen A."/>
            <person name="Dockter R."/>
            <person name="Kennedy M."/>
            <person name="Grigoriev I.V."/>
            <person name="Spatafora J.W."/>
        </authorList>
    </citation>
    <scope>NUCLEOTIDE SEQUENCE [LARGE SCALE GENOMIC DNA]</scope>
    <source>
        <strain evidence="13 14">CBS 120377</strain>
    </source>
</reference>
<dbReference type="InterPro" id="IPR046756">
    <property type="entry name" value="VAS1/VOA1_TM"/>
</dbReference>
<evidence type="ECO:0000313" key="14">
    <source>
        <dbReference type="Proteomes" id="UP000070700"/>
    </source>
</evidence>
<dbReference type="OrthoDB" id="9985059at2759"/>
<evidence type="ECO:0000256" key="4">
    <source>
        <dbReference type="ARBA" id="ARBA00022692"/>
    </source>
</evidence>
<evidence type="ECO:0000256" key="5">
    <source>
        <dbReference type="ARBA" id="ARBA00022729"/>
    </source>
</evidence>
<dbReference type="GO" id="GO:0005789">
    <property type="term" value="C:endoplasmic reticulum membrane"/>
    <property type="evidence" value="ECO:0007669"/>
    <property type="project" value="UniProtKB-SubCell"/>
</dbReference>
<proteinExistence type="inferred from homology"/>